<dbReference type="Proteomes" id="UP000242146">
    <property type="component" value="Unassembled WGS sequence"/>
</dbReference>
<evidence type="ECO:0000256" key="2">
    <source>
        <dbReference type="ARBA" id="ARBA00004496"/>
    </source>
</evidence>
<evidence type="ECO:0000256" key="9">
    <source>
        <dbReference type="ARBA" id="ARBA00023146"/>
    </source>
</evidence>
<evidence type="ECO:0000256" key="5">
    <source>
        <dbReference type="ARBA" id="ARBA00022598"/>
    </source>
</evidence>
<dbReference type="GO" id="GO:0005759">
    <property type="term" value="C:mitochondrial matrix"/>
    <property type="evidence" value="ECO:0007669"/>
    <property type="project" value="UniProtKB-SubCell"/>
</dbReference>
<dbReference type="GO" id="GO:0006429">
    <property type="term" value="P:leucyl-tRNA aminoacylation"/>
    <property type="evidence" value="ECO:0007669"/>
    <property type="project" value="EnsemblFungi"/>
</dbReference>
<protein>
    <recommendedName>
        <fullName evidence="4">leucine--tRNA ligase</fullName>
        <ecNumber evidence="4">6.1.1.4</ecNumber>
    </recommendedName>
    <alternativeName>
        <fullName evidence="10">Leucyl-tRNA synthetase</fullName>
    </alternativeName>
</protein>
<comment type="subcellular location">
    <subcellularLocation>
        <location evidence="2">Cytoplasm</location>
    </subcellularLocation>
    <subcellularLocation>
        <location evidence="1">Mitochondrion matrix</location>
    </subcellularLocation>
</comment>
<dbReference type="FunFam" id="3.40.50.620:FF:000003">
    <property type="entry name" value="Leucine--tRNA ligase"/>
    <property type="match status" value="1"/>
</dbReference>
<dbReference type="STRING" id="101127.A0A1X2GUD3"/>
<accession>A0A1X2GUD3</accession>
<keyword evidence="5 12" id="KW-0436">Ligase</keyword>
<dbReference type="HAMAP" id="MF_00049_B">
    <property type="entry name" value="Leu_tRNA_synth_B"/>
    <property type="match status" value="1"/>
</dbReference>
<feature type="domain" description="Leucyl-tRNA synthetase editing" evidence="16">
    <location>
        <begin position="173"/>
        <end position="361"/>
    </location>
</feature>
<evidence type="ECO:0000256" key="10">
    <source>
        <dbReference type="ARBA" id="ARBA00030520"/>
    </source>
</evidence>
<evidence type="ECO:0000256" key="8">
    <source>
        <dbReference type="ARBA" id="ARBA00022917"/>
    </source>
</evidence>
<keyword evidence="18" id="KW-1185">Reference proteome</keyword>
<evidence type="ECO:0000259" key="14">
    <source>
        <dbReference type="Pfam" id="PF08264"/>
    </source>
</evidence>
<evidence type="ECO:0000259" key="13">
    <source>
        <dbReference type="Pfam" id="PF00133"/>
    </source>
</evidence>
<dbReference type="InterPro" id="IPR009008">
    <property type="entry name" value="Val/Leu/Ile-tRNA-synth_edit"/>
</dbReference>
<dbReference type="FunFam" id="3.40.50.620:FF:000100">
    <property type="entry name" value="probable leucine--tRNA ligase, mitochondrial"/>
    <property type="match status" value="1"/>
</dbReference>
<dbReference type="PANTHER" id="PTHR43740:SF2">
    <property type="entry name" value="LEUCINE--TRNA LIGASE, MITOCHONDRIAL"/>
    <property type="match status" value="1"/>
</dbReference>
<evidence type="ECO:0000256" key="7">
    <source>
        <dbReference type="ARBA" id="ARBA00022840"/>
    </source>
</evidence>
<evidence type="ECO:0000256" key="12">
    <source>
        <dbReference type="RuleBase" id="RU363039"/>
    </source>
</evidence>
<keyword evidence="6 12" id="KW-0547">Nucleotide-binding</keyword>
<keyword evidence="8 12" id="KW-0648">Protein biosynthesis</keyword>
<dbReference type="FunFam" id="1.10.730.10:FF:000002">
    <property type="entry name" value="Leucine--tRNA ligase"/>
    <property type="match status" value="1"/>
</dbReference>
<dbReference type="OrthoDB" id="15954at2759"/>
<evidence type="ECO:0000256" key="11">
    <source>
        <dbReference type="ARBA" id="ARBA00047469"/>
    </source>
</evidence>
<organism evidence="17 18">
    <name type="scientific">Hesseltinella vesiculosa</name>
    <dbReference type="NCBI Taxonomy" id="101127"/>
    <lineage>
        <taxon>Eukaryota</taxon>
        <taxon>Fungi</taxon>
        <taxon>Fungi incertae sedis</taxon>
        <taxon>Mucoromycota</taxon>
        <taxon>Mucoromycotina</taxon>
        <taxon>Mucoromycetes</taxon>
        <taxon>Mucorales</taxon>
        <taxon>Cunninghamellaceae</taxon>
        <taxon>Hesseltinella</taxon>
    </lineage>
</organism>
<dbReference type="InterPro" id="IPR002302">
    <property type="entry name" value="Leu-tRNA-ligase"/>
</dbReference>
<dbReference type="InterPro" id="IPR013155">
    <property type="entry name" value="M/V/L/I-tRNA-synth_anticd-bd"/>
</dbReference>
<dbReference type="SUPFAM" id="SSF50677">
    <property type="entry name" value="ValRS/IleRS/LeuRS editing domain"/>
    <property type="match status" value="1"/>
</dbReference>
<comment type="catalytic activity">
    <reaction evidence="11">
        <text>tRNA(Leu) + L-leucine + ATP = L-leucyl-tRNA(Leu) + AMP + diphosphate</text>
        <dbReference type="Rhea" id="RHEA:11688"/>
        <dbReference type="Rhea" id="RHEA-COMP:9613"/>
        <dbReference type="Rhea" id="RHEA-COMP:9622"/>
        <dbReference type="ChEBI" id="CHEBI:30616"/>
        <dbReference type="ChEBI" id="CHEBI:33019"/>
        <dbReference type="ChEBI" id="CHEBI:57427"/>
        <dbReference type="ChEBI" id="CHEBI:78442"/>
        <dbReference type="ChEBI" id="CHEBI:78494"/>
        <dbReference type="ChEBI" id="CHEBI:456215"/>
        <dbReference type="EC" id="6.1.1.4"/>
    </reaction>
</comment>
<dbReference type="Pfam" id="PF08264">
    <property type="entry name" value="Anticodon_1"/>
    <property type="match status" value="1"/>
</dbReference>
<dbReference type="PANTHER" id="PTHR43740">
    <property type="entry name" value="LEUCYL-TRNA SYNTHETASE"/>
    <property type="match status" value="1"/>
</dbReference>
<name>A0A1X2GUD3_9FUNG</name>
<dbReference type="Pfam" id="PF13603">
    <property type="entry name" value="tRNA-synt_1_2"/>
    <property type="match status" value="1"/>
</dbReference>
<dbReference type="InterPro" id="IPR015413">
    <property type="entry name" value="Methionyl/Leucyl_tRNA_Synth"/>
</dbReference>
<dbReference type="GO" id="GO:0004823">
    <property type="term" value="F:leucine-tRNA ligase activity"/>
    <property type="evidence" value="ECO:0007669"/>
    <property type="project" value="UniProtKB-EC"/>
</dbReference>
<dbReference type="GO" id="GO:0006397">
    <property type="term" value="P:mRNA processing"/>
    <property type="evidence" value="ECO:0007669"/>
    <property type="project" value="EnsemblFungi"/>
</dbReference>
<evidence type="ECO:0000259" key="16">
    <source>
        <dbReference type="Pfam" id="PF13603"/>
    </source>
</evidence>
<dbReference type="Pfam" id="PF00133">
    <property type="entry name" value="tRNA-synt_1"/>
    <property type="match status" value="1"/>
</dbReference>
<dbReference type="Gene3D" id="1.10.730.10">
    <property type="entry name" value="Isoleucyl-tRNA Synthetase, Domain 1"/>
    <property type="match status" value="1"/>
</dbReference>
<dbReference type="GO" id="GO:0002161">
    <property type="term" value="F:aminoacyl-tRNA deacylase activity"/>
    <property type="evidence" value="ECO:0007669"/>
    <property type="project" value="InterPro"/>
</dbReference>
<dbReference type="CDD" id="cd00812">
    <property type="entry name" value="LeuRS_core"/>
    <property type="match status" value="1"/>
</dbReference>
<dbReference type="EMBL" id="MCGT01000003">
    <property type="protein sequence ID" value="ORX61627.1"/>
    <property type="molecule type" value="Genomic_DNA"/>
</dbReference>
<evidence type="ECO:0000256" key="6">
    <source>
        <dbReference type="ARBA" id="ARBA00022741"/>
    </source>
</evidence>
<dbReference type="SUPFAM" id="SSF47323">
    <property type="entry name" value="Anticodon-binding domain of a subclass of class I aminoacyl-tRNA synthetases"/>
    <property type="match status" value="1"/>
</dbReference>
<dbReference type="GO" id="GO:0032543">
    <property type="term" value="P:mitochondrial translation"/>
    <property type="evidence" value="ECO:0007669"/>
    <property type="project" value="EnsemblFungi"/>
</dbReference>
<feature type="domain" description="Methionyl/Leucyl tRNA synthetase" evidence="15">
    <location>
        <begin position="1"/>
        <end position="123"/>
    </location>
</feature>
<dbReference type="GO" id="GO:0005524">
    <property type="term" value="F:ATP binding"/>
    <property type="evidence" value="ECO:0007669"/>
    <property type="project" value="UniProtKB-KW"/>
</dbReference>
<evidence type="ECO:0000256" key="3">
    <source>
        <dbReference type="ARBA" id="ARBA00005594"/>
    </source>
</evidence>
<feature type="domain" description="Aminoacyl-tRNA synthetase class Ia" evidence="13">
    <location>
        <begin position="376"/>
        <end position="540"/>
    </location>
</feature>
<keyword evidence="9 12" id="KW-0030">Aminoacyl-tRNA synthetase</keyword>
<dbReference type="InterPro" id="IPR025709">
    <property type="entry name" value="Leu_tRNA-synth_edit"/>
</dbReference>
<dbReference type="InterPro" id="IPR002300">
    <property type="entry name" value="aa-tRNA-synth_Ia"/>
</dbReference>
<dbReference type="GO" id="GO:0000372">
    <property type="term" value="P:Group I intron splicing"/>
    <property type="evidence" value="ECO:0007669"/>
    <property type="project" value="EnsemblFungi"/>
</dbReference>
<dbReference type="Gene3D" id="3.40.50.620">
    <property type="entry name" value="HUPs"/>
    <property type="match status" value="2"/>
</dbReference>
<evidence type="ECO:0000256" key="1">
    <source>
        <dbReference type="ARBA" id="ARBA00004305"/>
    </source>
</evidence>
<dbReference type="InterPro" id="IPR009080">
    <property type="entry name" value="tRNAsynth_Ia_anticodon-bd"/>
</dbReference>
<dbReference type="NCBIfam" id="TIGR00396">
    <property type="entry name" value="leuS_bact"/>
    <property type="match status" value="1"/>
</dbReference>
<evidence type="ECO:0000313" key="17">
    <source>
        <dbReference type="EMBL" id="ORX61627.1"/>
    </source>
</evidence>
<dbReference type="PRINTS" id="PR00985">
    <property type="entry name" value="TRNASYNTHLEU"/>
</dbReference>
<dbReference type="GO" id="GO:0097157">
    <property type="term" value="F:pre-mRNA intronic binding"/>
    <property type="evidence" value="ECO:0007669"/>
    <property type="project" value="EnsemblFungi"/>
</dbReference>
<proteinExistence type="inferred from homology"/>
<evidence type="ECO:0000313" key="18">
    <source>
        <dbReference type="Proteomes" id="UP000242146"/>
    </source>
</evidence>
<dbReference type="Pfam" id="PF09334">
    <property type="entry name" value="tRNA-synt_1g"/>
    <property type="match status" value="1"/>
</dbReference>
<evidence type="ECO:0000259" key="15">
    <source>
        <dbReference type="Pfam" id="PF09334"/>
    </source>
</evidence>
<reference evidence="17 18" key="1">
    <citation type="submission" date="2016-07" db="EMBL/GenBank/DDBJ databases">
        <title>Pervasive Adenine N6-methylation of Active Genes in Fungi.</title>
        <authorList>
            <consortium name="DOE Joint Genome Institute"/>
            <person name="Mondo S.J."/>
            <person name="Dannebaum R.O."/>
            <person name="Kuo R.C."/>
            <person name="Labutti K."/>
            <person name="Haridas S."/>
            <person name="Kuo A."/>
            <person name="Salamov A."/>
            <person name="Ahrendt S.R."/>
            <person name="Lipzen A."/>
            <person name="Sullivan W."/>
            <person name="Andreopoulos W.B."/>
            <person name="Clum A."/>
            <person name="Lindquist E."/>
            <person name="Daum C."/>
            <person name="Ramamoorthy G.K."/>
            <person name="Gryganskyi A."/>
            <person name="Culley D."/>
            <person name="Magnuson J.K."/>
            <person name="James T.Y."/>
            <person name="O'Malley M.A."/>
            <person name="Stajich J.E."/>
            <person name="Spatafora J.W."/>
            <person name="Visel A."/>
            <person name="Grigoriev I.V."/>
        </authorList>
    </citation>
    <scope>NUCLEOTIDE SEQUENCE [LARGE SCALE GENOMIC DNA]</scope>
    <source>
        <strain evidence="17 18">NRRL 3301</strain>
    </source>
</reference>
<evidence type="ECO:0000256" key="4">
    <source>
        <dbReference type="ARBA" id="ARBA00013164"/>
    </source>
</evidence>
<feature type="domain" description="Methionyl/Valyl/Leucyl/Isoleucyl-tRNA synthetase anticodon-binding" evidence="14">
    <location>
        <begin position="663"/>
        <end position="781"/>
    </location>
</feature>
<gene>
    <name evidence="17" type="ORF">DM01DRAFT_1332230</name>
</gene>
<comment type="caution">
    <text evidence="17">The sequence shown here is derived from an EMBL/GenBank/DDBJ whole genome shotgun (WGS) entry which is preliminary data.</text>
</comment>
<comment type="similarity">
    <text evidence="3 12">Belongs to the class-I aminoacyl-tRNA synthetase family.</text>
</comment>
<dbReference type="SUPFAM" id="SSF52374">
    <property type="entry name" value="Nucleotidylyl transferase"/>
    <property type="match status" value="1"/>
</dbReference>
<dbReference type="EC" id="6.1.1.4" evidence="4"/>
<keyword evidence="7 12" id="KW-0067">ATP-binding</keyword>
<dbReference type="AlphaFoldDB" id="A0A1X2GUD3"/>
<dbReference type="InterPro" id="IPR014729">
    <property type="entry name" value="Rossmann-like_a/b/a_fold"/>
</dbReference>
<sequence>MGHVRVYTISDTLNRFRRMNGYNVLHPMGWDAFGLPAENAAIERGIHPADWTVKNIGLMKEQMNKLMLHFDWSREVTTCHPDYYRWTQYLFLQLHKAGLAYQKEAVVNWDPVDQTVLANEQVDHEGKSWRSGALVERKRLRQWFFKVTEFTEDLLNDIDLLKNWPDRVKQMQRNWIGKSKGAEFEFAMQGVKTAPLKVFTSRPDTLLGVQFLVVAPEHPLINKELLPSANADEVLRFVQDLQKVQHMEEAEESKKGVFTGLYAQHPVTKEKVPVYVAPYVLSDYGSGAVMGVPAHDKRDWEFCHANKIVEQVKFVVEPAIQQVDQPMSQVEPFVAQGVLSAINGKYAGLKSKQAAKAIVQDAIQQGYGDHATQYRLKDWLLSRQRYWGAPIPIVHCPTCDVVPVPEEELPVRLPLDVEFKGRGPSPLATADAWVNCKCPRCKGPAKRETDTMDTFVDSSWYFMRHTDASNTQLPFDTKIASALLPVDVYIGGVEHAILHLLYSRFFSKFLYKQNAITDTSDTKPGHGEPFNVLLTQGMVHGRTLKDPETQKFLKPEEVDYSDPVQPKVLATGKPTLVSYEKMSKSKYNGINPVDVIATEGVDATRLHILYKAPPSEVLEWDDTSIVGMQRWLAKVLKLSQGATLTASGAAAIPVLDAMTADERDLHRTTHQTIKQVTEGLSSTFALNTVISDLIKLSNQLSSASSSAQVSPTSPVYQQALQSLVIMLSPMAPCMAAESWETLAPASGPVFDQPWPTWDPQALVKDTVNCVIQVNGKTRFTLPLPVTVAQDVEQVEQQARATTQGQRWLADNPIRRAIVAKNGALVNFII</sequence>